<accession>A0A806U9J8</accession>
<dbReference type="InterPro" id="IPR010499">
    <property type="entry name" value="AraC_E-bd"/>
</dbReference>
<dbReference type="PANTHER" id="PTHR40055:SF1">
    <property type="entry name" value="TRANSCRIPTIONAL REGULATOR YGIV-RELATED"/>
    <property type="match status" value="1"/>
</dbReference>
<reference evidence="2 3" key="1">
    <citation type="submission" date="2015-01" db="EMBL/GenBank/DDBJ databases">
        <title>Genome sequence of bacillus megaterium Q3.</title>
        <authorList>
            <person name="Wang Y."/>
            <person name="Luo K."/>
            <person name="Bai L."/>
            <person name="Luo F."/>
        </authorList>
    </citation>
    <scope>NUCLEOTIDE SEQUENCE [LARGE SCALE GENOMIC DNA]</scope>
    <source>
        <strain evidence="2 3">Q3</strain>
    </source>
</reference>
<evidence type="ECO:0000313" key="3">
    <source>
        <dbReference type="Proteomes" id="UP000036410"/>
    </source>
</evidence>
<dbReference type="SMART" id="SM00871">
    <property type="entry name" value="AraC_E_bind"/>
    <property type="match status" value="1"/>
</dbReference>
<organism evidence="2 3">
    <name type="scientific">Priestia megaterium Q3</name>
    <dbReference type="NCBI Taxonomy" id="1452722"/>
    <lineage>
        <taxon>Bacteria</taxon>
        <taxon>Bacillati</taxon>
        <taxon>Bacillota</taxon>
        <taxon>Bacilli</taxon>
        <taxon>Bacillales</taxon>
        <taxon>Bacillaceae</taxon>
        <taxon>Priestia</taxon>
    </lineage>
</organism>
<dbReference type="SUPFAM" id="SSF55136">
    <property type="entry name" value="Probable bacterial effector-binding domain"/>
    <property type="match status" value="1"/>
</dbReference>
<dbReference type="RefSeq" id="WP_049164756.1">
    <property type="nucleotide sequence ID" value="NZ_CP010586.1"/>
</dbReference>
<feature type="domain" description="AraC effector-binding" evidence="1">
    <location>
        <begin position="1"/>
        <end position="149"/>
    </location>
</feature>
<protein>
    <submittedName>
        <fullName evidence="2">DNA gyrase inhibitor</fullName>
    </submittedName>
</protein>
<sequence>MNIKIDRLPNYRIAYLRQVGPYGPHNVKVMEKLKSWAKKKGLFNKNSIILSIPRDNPEVTSPKNCRYDAAIVISNEYKIDNSVSEDRLIGGQYGVYRVKHTAEEIKKAWDLIFVELLNEGYLVDSRPTFERYYGEEDDVDYCDICIPIILKQQ</sequence>
<dbReference type="PANTHER" id="PTHR40055">
    <property type="entry name" value="TRANSCRIPTIONAL REGULATOR YGIV-RELATED"/>
    <property type="match status" value="1"/>
</dbReference>
<dbReference type="Proteomes" id="UP000036410">
    <property type="component" value="Chromosome"/>
</dbReference>
<dbReference type="InterPro" id="IPR011256">
    <property type="entry name" value="Reg_factor_effector_dom_sf"/>
</dbReference>
<evidence type="ECO:0000259" key="1">
    <source>
        <dbReference type="SMART" id="SM00871"/>
    </source>
</evidence>
<dbReference type="Pfam" id="PF06445">
    <property type="entry name" value="GyrI-like"/>
    <property type="match status" value="1"/>
</dbReference>
<name>A0A806U9J8_PRIMG</name>
<dbReference type="AlphaFoldDB" id="A0A806U9J8"/>
<evidence type="ECO:0000313" key="2">
    <source>
        <dbReference type="EMBL" id="AKP77495.1"/>
    </source>
</evidence>
<dbReference type="InterPro" id="IPR029442">
    <property type="entry name" value="GyrI-like"/>
</dbReference>
<dbReference type="Gene3D" id="3.20.80.10">
    <property type="entry name" value="Regulatory factor, effector binding domain"/>
    <property type="match status" value="1"/>
</dbReference>
<gene>
    <name evidence="2" type="ORF">AS52_02534</name>
</gene>
<proteinExistence type="predicted"/>
<dbReference type="EMBL" id="CP010586">
    <property type="protein sequence ID" value="AKP77495.1"/>
    <property type="molecule type" value="Genomic_DNA"/>
</dbReference>
<dbReference type="InterPro" id="IPR050908">
    <property type="entry name" value="SmbC-like"/>
</dbReference>